<dbReference type="Proteomes" id="UP001165960">
    <property type="component" value="Unassembled WGS sequence"/>
</dbReference>
<name>A0ACC2SQL2_9FUNG</name>
<protein>
    <submittedName>
        <fullName evidence="1">Uncharacterized protein</fullName>
    </submittedName>
</protein>
<organism evidence="1 2">
    <name type="scientific">Entomophthora muscae</name>
    <dbReference type="NCBI Taxonomy" id="34485"/>
    <lineage>
        <taxon>Eukaryota</taxon>
        <taxon>Fungi</taxon>
        <taxon>Fungi incertae sedis</taxon>
        <taxon>Zoopagomycota</taxon>
        <taxon>Entomophthoromycotina</taxon>
        <taxon>Entomophthoromycetes</taxon>
        <taxon>Entomophthorales</taxon>
        <taxon>Entomophthoraceae</taxon>
        <taxon>Entomophthora</taxon>
    </lineage>
</organism>
<dbReference type="EMBL" id="QTSX02004453">
    <property type="protein sequence ID" value="KAJ9064557.1"/>
    <property type="molecule type" value="Genomic_DNA"/>
</dbReference>
<evidence type="ECO:0000313" key="2">
    <source>
        <dbReference type="Proteomes" id="UP001165960"/>
    </source>
</evidence>
<evidence type="ECO:0000313" key="1">
    <source>
        <dbReference type="EMBL" id="KAJ9064557.1"/>
    </source>
</evidence>
<keyword evidence="2" id="KW-1185">Reference proteome</keyword>
<reference evidence="1" key="1">
    <citation type="submission" date="2022-04" db="EMBL/GenBank/DDBJ databases">
        <title>Genome of the entomopathogenic fungus Entomophthora muscae.</title>
        <authorList>
            <person name="Elya C."/>
            <person name="Lovett B.R."/>
            <person name="Lee E."/>
            <person name="Macias A.M."/>
            <person name="Hajek A.E."/>
            <person name="De Bivort B.L."/>
            <person name="Kasson M.T."/>
            <person name="De Fine Licht H.H."/>
            <person name="Stajich J.E."/>
        </authorList>
    </citation>
    <scope>NUCLEOTIDE SEQUENCE</scope>
    <source>
        <strain evidence="1">Berkeley</strain>
    </source>
</reference>
<accession>A0ACC2SQL2</accession>
<sequence length="210" mass="23942">MFPRGRRKLLVTWRFTWLEIQLQKQLWSVTTIFLGFTTIPFYSVTSLPKKVSMLCSPIFFVGRLGHLKNFPPENFDDLKKWAFVENSWGNKIKNDTLFVLEHLKKVCDVKKAGIFGFCWGGRILFDALMDENPVFQCGAAFHPSGLVEDDFKNMKLPVILIISKEEAGLTTLTKPIGFCASRADFSVKEVQKRATDANDDAAAFFEANFQ</sequence>
<proteinExistence type="predicted"/>
<comment type="caution">
    <text evidence="1">The sequence shown here is derived from an EMBL/GenBank/DDBJ whole genome shotgun (WGS) entry which is preliminary data.</text>
</comment>
<gene>
    <name evidence="1" type="ORF">DSO57_1029338</name>
</gene>